<comment type="caution">
    <text evidence="2">The sequence shown here is derived from an EMBL/GenBank/DDBJ whole genome shotgun (WGS) entry which is preliminary data.</text>
</comment>
<name>A0A132EMB8_9BURK</name>
<protein>
    <submittedName>
        <fullName evidence="2">Uncharacterized protein</fullName>
    </submittedName>
</protein>
<proteinExistence type="predicted"/>
<feature type="transmembrane region" description="Helical" evidence="1">
    <location>
        <begin position="120"/>
        <end position="142"/>
    </location>
</feature>
<keyword evidence="1" id="KW-0812">Transmembrane</keyword>
<dbReference type="Proteomes" id="UP000062912">
    <property type="component" value="Unassembled WGS sequence"/>
</dbReference>
<keyword evidence="1" id="KW-1133">Transmembrane helix</keyword>
<accession>A0A132EMB8</accession>
<dbReference type="OrthoDB" id="10005435at2"/>
<evidence type="ECO:0000313" key="3">
    <source>
        <dbReference type="Proteomes" id="UP000062912"/>
    </source>
</evidence>
<dbReference type="EMBL" id="LPJR01000002">
    <property type="protein sequence ID" value="KWF37391.1"/>
    <property type="molecule type" value="Genomic_DNA"/>
</dbReference>
<dbReference type="RefSeq" id="WP_060239142.1">
    <property type="nucleotide sequence ID" value="NZ_LPJR01000002.1"/>
</dbReference>
<sequence length="147" mass="15691">MTATTARDALLAEVLSELIQLHDAVIAMSAAIPAARKEIENGGDLAVLRFKEEAERVFGGLDTRTAQFREAVKEVGAMKETLIAAVATHAADDARTRLLEAVRAVAAEPRSRAPARRLELVVCSMAGTLAGGAFVLLALNWLHLLPH</sequence>
<dbReference type="AlphaFoldDB" id="A0A132EMB8"/>
<keyword evidence="1" id="KW-0472">Membrane</keyword>
<evidence type="ECO:0000256" key="1">
    <source>
        <dbReference type="SAM" id="Phobius"/>
    </source>
</evidence>
<gene>
    <name evidence="2" type="ORF">WT56_34180</name>
</gene>
<evidence type="ECO:0000313" key="2">
    <source>
        <dbReference type="EMBL" id="KWF37391.1"/>
    </source>
</evidence>
<reference evidence="2 3" key="1">
    <citation type="submission" date="2015-11" db="EMBL/GenBank/DDBJ databases">
        <title>Expanding the genomic diversity of Burkholderia species for the development of highly accurate diagnostics.</title>
        <authorList>
            <person name="Sahl J."/>
            <person name="Keim P."/>
            <person name="Wagner D."/>
        </authorList>
    </citation>
    <scope>NUCLEOTIDE SEQUENCE [LARGE SCALE GENOMIC DNA]</scope>
    <source>
        <strain evidence="2 3">MSMB368WGS</strain>
    </source>
</reference>
<organism evidence="2 3">
    <name type="scientific">Burkholderia pseudomultivorans</name>
    <dbReference type="NCBI Taxonomy" id="1207504"/>
    <lineage>
        <taxon>Bacteria</taxon>
        <taxon>Pseudomonadati</taxon>
        <taxon>Pseudomonadota</taxon>
        <taxon>Betaproteobacteria</taxon>
        <taxon>Burkholderiales</taxon>
        <taxon>Burkholderiaceae</taxon>
        <taxon>Burkholderia</taxon>
        <taxon>Burkholderia cepacia complex</taxon>
    </lineage>
</organism>